<dbReference type="HOGENOM" id="CLU_1468444_0_0_1"/>
<dbReference type="InParanoid" id="K2S935"/>
<reference evidence="1 2" key="1">
    <citation type="journal article" date="2012" name="BMC Genomics">
        <title>Tools to kill: Genome of one of the most destructive plant pathogenic fungi Macrophomina phaseolina.</title>
        <authorList>
            <person name="Islam M.S."/>
            <person name="Haque M.S."/>
            <person name="Islam M.M."/>
            <person name="Emdad E.M."/>
            <person name="Halim A."/>
            <person name="Hossen Q.M.M."/>
            <person name="Hossain M.Z."/>
            <person name="Ahmed B."/>
            <person name="Rahim S."/>
            <person name="Rahman M.S."/>
            <person name="Alam M.M."/>
            <person name="Hou S."/>
            <person name="Wan X."/>
            <person name="Saito J.A."/>
            <person name="Alam M."/>
        </authorList>
    </citation>
    <scope>NUCLEOTIDE SEQUENCE [LARGE SCALE GENOMIC DNA]</scope>
    <source>
        <strain evidence="1 2">MS6</strain>
    </source>
</reference>
<dbReference type="AlphaFoldDB" id="K2S935"/>
<evidence type="ECO:0000313" key="2">
    <source>
        <dbReference type="Proteomes" id="UP000007129"/>
    </source>
</evidence>
<dbReference type="EMBL" id="AHHD01000413">
    <property type="protein sequence ID" value="EKG13380.1"/>
    <property type="molecule type" value="Genomic_DNA"/>
</dbReference>
<name>K2S935_MACPH</name>
<organism evidence="1 2">
    <name type="scientific">Macrophomina phaseolina (strain MS6)</name>
    <name type="common">Charcoal rot fungus</name>
    <dbReference type="NCBI Taxonomy" id="1126212"/>
    <lineage>
        <taxon>Eukaryota</taxon>
        <taxon>Fungi</taxon>
        <taxon>Dikarya</taxon>
        <taxon>Ascomycota</taxon>
        <taxon>Pezizomycotina</taxon>
        <taxon>Dothideomycetes</taxon>
        <taxon>Dothideomycetes incertae sedis</taxon>
        <taxon>Botryosphaeriales</taxon>
        <taxon>Botryosphaeriaceae</taxon>
        <taxon>Macrophomina</taxon>
    </lineage>
</organism>
<protein>
    <submittedName>
        <fullName evidence="1">Uncharacterized protein</fullName>
    </submittedName>
</protein>
<sequence length="184" mass="20257">MDQEPVASGDIYSGYFRIDRAVNGNRGRALPQGETICGVLSQRRDASKIAERATDPEGFLLLAMNQRSDKESIGGLSPSGRHHTTVINTRWEQSHSGIAVVAIILVVVGNKILHWRILIVPARIEHAQPWLTQQDVGWGRAFTSGTPCLQDGLFCTADGLFFRFAYGTGHTDNLGDAILIDRMR</sequence>
<comment type="caution">
    <text evidence="1">The sequence shown here is derived from an EMBL/GenBank/DDBJ whole genome shotgun (WGS) entry which is preliminary data.</text>
</comment>
<gene>
    <name evidence="1" type="ORF">MPH_09406</name>
</gene>
<accession>K2S935</accession>
<evidence type="ECO:0000313" key="1">
    <source>
        <dbReference type="EMBL" id="EKG13380.1"/>
    </source>
</evidence>
<dbReference type="Proteomes" id="UP000007129">
    <property type="component" value="Unassembled WGS sequence"/>
</dbReference>
<proteinExistence type="predicted"/>
<dbReference type="VEuPathDB" id="FungiDB:MPH_09406"/>